<feature type="compositionally biased region" description="Basic and acidic residues" evidence="1">
    <location>
        <begin position="690"/>
        <end position="701"/>
    </location>
</feature>
<feature type="compositionally biased region" description="Basic and acidic residues" evidence="1">
    <location>
        <begin position="618"/>
        <end position="670"/>
    </location>
</feature>
<proteinExistence type="predicted"/>
<feature type="compositionally biased region" description="Basic and acidic residues" evidence="1">
    <location>
        <begin position="436"/>
        <end position="461"/>
    </location>
</feature>
<reference evidence="2" key="1">
    <citation type="submission" date="2020-06" db="EMBL/GenBank/DDBJ databases">
        <authorList>
            <consortium name="Plant Systems Biology data submission"/>
        </authorList>
    </citation>
    <scope>NUCLEOTIDE SEQUENCE</scope>
    <source>
        <strain evidence="2">D6</strain>
    </source>
</reference>
<feature type="compositionally biased region" description="Basic and acidic residues" evidence="1">
    <location>
        <begin position="574"/>
        <end position="597"/>
    </location>
</feature>
<organism evidence="2 3">
    <name type="scientific">Seminavis robusta</name>
    <dbReference type="NCBI Taxonomy" id="568900"/>
    <lineage>
        <taxon>Eukaryota</taxon>
        <taxon>Sar</taxon>
        <taxon>Stramenopiles</taxon>
        <taxon>Ochrophyta</taxon>
        <taxon>Bacillariophyta</taxon>
        <taxon>Bacillariophyceae</taxon>
        <taxon>Bacillariophycidae</taxon>
        <taxon>Naviculales</taxon>
        <taxon>Naviculaceae</taxon>
        <taxon>Seminavis</taxon>
    </lineage>
</organism>
<accession>A0A9N8ENS0</accession>
<evidence type="ECO:0000313" key="2">
    <source>
        <dbReference type="EMBL" id="CAB9522419.1"/>
    </source>
</evidence>
<feature type="compositionally biased region" description="Basic and acidic residues" evidence="1">
    <location>
        <begin position="535"/>
        <end position="557"/>
    </location>
</feature>
<name>A0A9N8ENS0_9STRA</name>
<feature type="compositionally biased region" description="Basic and acidic residues" evidence="1">
    <location>
        <begin position="247"/>
        <end position="291"/>
    </location>
</feature>
<evidence type="ECO:0000313" key="3">
    <source>
        <dbReference type="Proteomes" id="UP001153069"/>
    </source>
</evidence>
<feature type="compositionally biased region" description="Basic and acidic residues" evidence="1">
    <location>
        <begin position="218"/>
        <end position="234"/>
    </location>
</feature>
<evidence type="ECO:0000256" key="1">
    <source>
        <dbReference type="SAM" id="MobiDB-lite"/>
    </source>
</evidence>
<comment type="caution">
    <text evidence="2">The sequence shown here is derived from an EMBL/GenBank/DDBJ whole genome shotgun (WGS) entry which is preliminary data.</text>
</comment>
<sequence>MSSDAFPSWEHPLEGGINNNHHNSEDARFMNGSHLDRSLKEKKRQPSVKLKDPPIGSLYPHRRLSSEGIAGNAAIMSASTRGEMPRKLPPNPHNRRKSDGDPLLMYDKGGKEATFIVDSIPLSPARMASMKQAHPDQTRGDSTTCSETKSVSDASSSLQSPTETSRESSSAASLVPDQDAFHEMNPDVSALGYSRRTQDHKDVPPATTRYAGSRHTRKDRDARRYDHSPRRNEADPPPPLSPYQDHSQTDRYRHDGPPNEADGFHDSRHSRNRFHDSRSQFDEHQDGRVYDRGGGGGEYNGGRYQRRYSQRGAGPRQEYHHQDGSRYDDDNASRVSRSSRYHHAGDRSVASRGYPGEGGRYDHHHHHQDRYDSRRQQHDDDMSQVSRGSRYHAGDRSVVSRYQTDRSIAAGGRSVVSRLDDDLGSRHSTMSYSHMSRYEMDKPTRYHNDRPQRSYYDDEASRSSARYQQHQGHQHRGGHHYEDRSRRSHYERDDASHSRYPEDRHREDPYAGGRHSRPDEQVRYREDPYAGSRHSRSDYHDPHAGNSIRPDHYDGPGHYDGPPRQPEDPYADPRYSRHHEDYDKEDAYGGHRDDHHGGSRHSRRPEDDRYSSSRHSRRPEDYSEDRRRDDRYAGSRHSRREEYPRQHEDRRYEGRRGYGEDDYGSRHAEDGQGNERPSGVSPFASAASSDGKDEAPEREVHIDIGFGTKARLRRTKETMDAIARDFYAPCVCVACSTDLFCIADVKFIVCPKCKTISPADAAATGEGGTATSFNGSPIERRDVGLGFTYDTLYKMQSDVARERDGRRKVAF</sequence>
<dbReference type="EMBL" id="CAICTM010001299">
    <property type="protein sequence ID" value="CAB9522419.1"/>
    <property type="molecule type" value="Genomic_DNA"/>
</dbReference>
<feature type="compositionally biased region" description="Low complexity" evidence="1">
    <location>
        <begin position="160"/>
        <end position="173"/>
    </location>
</feature>
<feature type="compositionally biased region" description="Basic and acidic residues" evidence="1">
    <location>
        <begin position="22"/>
        <end position="39"/>
    </location>
</feature>
<feature type="compositionally biased region" description="Basic and acidic residues" evidence="1">
    <location>
        <begin position="516"/>
        <end position="528"/>
    </location>
</feature>
<feature type="compositionally biased region" description="Basic and acidic residues" evidence="1">
    <location>
        <begin position="317"/>
        <end position="332"/>
    </location>
</feature>
<keyword evidence="3" id="KW-1185">Reference proteome</keyword>
<feature type="compositionally biased region" description="Basic and acidic residues" evidence="1">
    <location>
        <begin position="479"/>
        <end position="509"/>
    </location>
</feature>
<dbReference type="AlphaFoldDB" id="A0A9N8ENS0"/>
<feature type="region of interest" description="Disordered" evidence="1">
    <location>
        <begin position="1"/>
        <end position="107"/>
    </location>
</feature>
<dbReference type="Proteomes" id="UP001153069">
    <property type="component" value="Unassembled WGS sequence"/>
</dbReference>
<gene>
    <name evidence="2" type="ORF">SEMRO_1301_G260770.1</name>
</gene>
<feature type="compositionally biased region" description="Polar residues" evidence="1">
    <location>
        <begin position="140"/>
        <end position="159"/>
    </location>
</feature>
<feature type="region of interest" description="Disordered" evidence="1">
    <location>
        <begin position="127"/>
        <end position="701"/>
    </location>
</feature>
<feature type="compositionally biased region" description="Basic and acidic residues" evidence="1">
    <location>
        <begin position="369"/>
        <end position="381"/>
    </location>
</feature>
<protein>
    <submittedName>
        <fullName evidence="2">Uncharacterized protein</fullName>
    </submittedName>
</protein>